<dbReference type="CDD" id="cd07438">
    <property type="entry name" value="PHP_HisPPase_AMP"/>
    <property type="match status" value="1"/>
</dbReference>
<dbReference type="InterPro" id="IPR052018">
    <property type="entry name" value="PHP_domain"/>
</dbReference>
<dbReference type="Gene3D" id="1.10.150.650">
    <property type="match status" value="1"/>
</dbReference>
<dbReference type="EMBL" id="JBHRZT010000052">
    <property type="protein sequence ID" value="MFC3884150.1"/>
    <property type="molecule type" value="Genomic_DNA"/>
</dbReference>
<dbReference type="Proteomes" id="UP001595752">
    <property type="component" value="Unassembled WGS sequence"/>
</dbReference>
<evidence type="ECO:0000259" key="1">
    <source>
        <dbReference type="SMART" id="SM00481"/>
    </source>
</evidence>
<dbReference type="PANTHER" id="PTHR42924:SF3">
    <property type="entry name" value="POLYMERASE_HISTIDINOL PHOSPHATASE N-TERMINAL DOMAIN-CONTAINING PROTEIN"/>
    <property type="match status" value="1"/>
</dbReference>
<dbReference type="Gene3D" id="3.20.20.140">
    <property type="entry name" value="Metal-dependent hydrolases"/>
    <property type="match status" value="1"/>
</dbReference>
<accession>A0ABV8B2R0</accession>
<dbReference type="InterPro" id="IPR016195">
    <property type="entry name" value="Pol/histidinol_Pase-like"/>
</dbReference>
<sequence length="268" mass="30154">MDLQEIVKSGLFDLHLHTTASDGDYSPQEVVQKAYDKELKTIAITDHDTLDGVNEAVKAGLNLGIRVIAGIELSTKYKGKTVDILGYNIKPAGELTKVLQAMRHERETRAVQIIRKFRDIGMVISMDDVLKYSQGEVISRPHIAKAIVEKGYVNDFQTVFDMYLADGRPCAVDKMIITPEEGIRLIHNAGGLAVLAHPIVLEDHLVNELLQFPFDGIEVWHRKHGREDNERYKAYAQQYHLIMTGGSDFHSDAHRLGEFGCDFFDGTY</sequence>
<organism evidence="2 3">
    <name type="scientific">Bacillus songklensis</name>
    <dbReference type="NCBI Taxonomy" id="1069116"/>
    <lineage>
        <taxon>Bacteria</taxon>
        <taxon>Bacillati</taxon>
        <taxon>Bacillota</taxon>
        <taxon>Bacilli</taxon>
        <taxon>Bacillales</taxon>
        <taxon>Bacillaceae</taxon>
        <taxon>Bacillus</taxon>
    </lineage>
</organism>
<dbReference type="InterPro" id="IPR004013">
    <property type="entry name" value="PHP_dom"/>
</dbReference>
<dbReference type="Pfam" id="PF02811">
    <property type="entry name" value="PHP"/>
    <property type="match status" value="1"/>
</dbReference>
<keyword evidence="3" id="KW-1185">Reference proteome</keyword>
<proteinExistence type="predicted"/>
<comment type="caution">
    <text evidence="2">The sequence shown here is derived from an EMBL/GenBank/DDBJ whole genome shotgun (WGS) entry which is preliminary data.</text>
</comment>
<evidence type="ECO:0000313" key="3">
    <source>
        <dbReference type="Proteomes" id="UP001595752"/>
    </source>
</evidence>
<dbReference type="RefSeq" id="WP_377915333.1">
    <property type="nucleotide sequence ID" value="NZ_JBHRZT010000052.1"/>
</dbReference>
<reference evidence="3" key="1">
    <citation type="journal article" date="2019" name="Int. J. Syst. Evol. Microbiol.">
        <title>The Global Catalogue of Microorganisms (GCM) 10K type strain sequencing project: providing services to taxonomists for standard genome sequencing and annotation.</title>
        <authorList>
            <consortium name="The Broad Institute Genomics Platform"/>
            <consortium name="The Broad Institute Genome Sequencing Center for Infectious Disease"/>
            <person name="Wu L."/>
            <person name="Ma J."/>
        </authorList>
    </citation>
    <scope>NUCLEOTIDE SEQUENCE [LARGE SCALE GENOMIC DNA]</scope>
    <source>
        <strain evidence="3">CCUG 61889</strain>
    </source>
</reference>
<name>A0ABV8B2R0_9BACI</name>
<feature type="domain" description="Polymerase/histidinol phosphatase N-terminal" evidence="1">
    <location>
        <begin position="12"/>
        <end position="77"/>
    </location>
</feature>
<evidence type="ECO:0000313" key="2">
    <source>
        <dbReference type="EMBL" id="MFC3884150.1"/>
    </source>
</evidence>
<dbReference type="InterPro" id="IPR003141">
    <property type="entry name" value="Pol/His_phosphatase_N"/>
</dbReference>
<dbReference type="PANTHER" id="PTHR42924">
    <property type="entry name" value="EXONUCLEASE"/>
    <property type="match status" value="1"/>
</dbReference>
<dbReference type="SUPFAM" id="SSF89550">
    <property type="entry name" value="PHP domain-like"/>
    <property type="match status" value="1"/>
</dbReference>
<dbReference type="SMART" id="SM00481">
    <property type="entry name" value="POLIIIAc"/>
    <property type="match status" value="1"/>
</dbReference>
<protein>
    <submittedName>
        <fullName evidence="2">PHP domain-containing protein</fullName>
    </submittedName>
</protein>
<gene>
    <name evidence="2" type="ORF">ACFOU2_11865</name>
</gene>